<dbReference type="Proteomes" id="UP000002139">
    <property type="component" value="Chromosome"/>
</dbReference>
<dbReference type="STRING" id="448385.sce6736"/>
<dbReference type="BioCyc" id="SCEL448385:SCE_RS34560-MONOMER"/>
<evidence type="ECO:0000313" key="1">
    <source>
        <dbReference type="EMBL" id="CAN96905.1"/>
    </source>
</evidence>
<dbReference type="eggNOG" id="ENOG502Z96K">
    <property type="taxonomic scope" value="Bacteria"/>
</dbReference>
<sequence length="339" mass="37870">MLLGCRTGMLPRAPPAQGRRLAADRRRAMESAIPLGKKQIIDGQLRVYYYGYWIKAYEAPADTLLAKKRLIEALTRRLFNHVEHGINVPGKRLDEARLAFESETDPQRKRVKAAMLAGAIFNRAADIFTKLVEIQELGVTIEPDNALMRECGEHLLEALTLGKMVLHRSGEEGLDELWGEPFKAFSFPIEAFYNSRYVKIAQSMRAIDGIRDAMIATFAGSPMFAGLDRLAREFAHAAKIKCETLRTDDDIFEVWTSFVVSAEKLAGFQPLLGADASPHEREQAARGVELIVRGKNVISYITRARVPMPKTTGELLERYERYRATYSAAPASGPARSVA</sequence>
<name>A9GT62_SORC5</name>
<keyword evidence="2" id="KW-1185">Reference proteome</keyword>
<organism evidence="1 2">
    <name type="scientific">Sorangium cellulosum (strain So ce56)</name>
    <name type="common">Polyangium cellulosum (strain So ce56)</name>
    <dbReference type="NCBI Taxonomy" id="448385"/>
    <lineage>
        <taxon>Bacteria</taxon>
        <taxon>Pseudomonadati</taxon>
        <taxon>Myxococcota</taxon>
        <taxon>Polyangia</taxon>
        <taxon>Polyangiales</taxon>
        <taxon>Polyangiaceae</taxon>
        <taxon>Sorangium</taxon>
    </lineage>
</organism>
<evidence type="ECO:0000313" key="2">
    <source>
        <dbReference type="Proteomes" id="UP000002139"/>
    </source>
</evidence>
<dbReference type="HOGENOM" id="CLU_896162_0_0_7"/>
<gene>
    <name evidence="1" type="ordered locus">sce6736</name>
</gene>
<dbReference type="EMBL" id="AM746676">
    <property type="protein sequence ID" value="CAN96905.1"/>
    <property type="molecule type" value="Genomic_DNA"/>
</dbReference>
<protein>
    <submittedName>
        <fullName evidence="1">Uncharacterized protein</fullName>
    </submittedName>
</protein>
<reference evidence="1 2" key="1">
    <citation type="journal article" date="2007" name="Nat. Biotechnol.">
        <title>Complete genome sequence of the myxobacterium Sorangium cellulosum.</title>
        <authorList>
            <person name="Schneiker S."/>
            <person name="Perlova O."/>
            <person name="Kaiser O."/>
            <person name="Gerth K."/>
            <person name="Alici A."/>
            <person name="Altmeyer M.O."/>
            <person name="Bartels D."/>
            <person name="Bekel T."/>
            <person name="Beyer S."/>
            <person name="Bode E."/>
            <person name="Bode H.B."/>
            <person name="Bolten C.J."/>
            <person name="Choudhuri J.V."/>
            <person name="Doss S."/>
            <person name="Elnakady Y.A."/>
            <person name="Frank B."/>
            <person name="Gaigalat L."/>
            <person name="Goesmann A."/>
            <person name="Groeger C."/>
            <person name="Gross F."/>
            <person name="Jelsbak L."/>
            <person name="Jelsbak L."/>
            <person name="Kalinowski J."/>
            <person name="Kegler C."/>
            <person name="Knauber T."/>
            <person name="Konietzny S."/>
            <person name="Kopp M."/>
            <person name="Krause L."/>
            <person name="Krug D."/>
            <person name="Linke B."/>
            <person name="Mahmud T."/>
            <person name="Martinez-Arias R."/>
            <person name="McHardy A.C."/>
            <person name="Merai M."/>
            <person name="Meyer F."/>
            <person name="Mormann S."/>
            <person name="Munoz-Dorado J."/>
            <person name="Perez J."/>
            <person name="Pradella S."/>
            <person name="Rachid S."/>
            <person name="Raddatz G."/>
            <person name="Rosenau F."/>
            <person name="Rueckert C."/>
            <person name="Sasse F."/>
            <person name="Scharfe M."/>
            <person name="Schuster S.C."/>
            <person name="Suen G."/>
            <person name="Treuner-Lange A."/>
            <person name="Velicer G.J."/>
            <person name="Vorholter F.-J."/>
            <person name="Weissman K.J."/>
            <person name="Welch R.D."/>
            <person name="Wenzel S.C."/>
            <person name="Whitworth D.E."/>
            <person name="Wilhelm S."/>
            <person name="Wittmann C."/>
            <person name="Bloecker H."/>
            <person name="Puehler A."/>
            <person name="Mueller R."/>
        </authorList>
    </citation>
    <scope>NUCLEOTIDE SEQUENCE [LARGE SCALE GENOMIC DNA]</scope>
    <source>
        <strain evidence="2">So ce56</strain>
    </source>
</reference>
<dbReference type="KEGG" id="scl:sce6736"/>
<accession>A9GT62</accession>
<proteinExistence type="predicted"/>
<dbReference type="AlphaFoldDB" id="A9GT62"/>